<evidence type="ECO:0000259" key="2">
    <source>
        <dbReference type="SMART" id="SM00454"/>
    </source>
</evidence>
<dbReference type="InterPro" id="IPR013761">
    <property type="entry name" value="SAM/pointed_sf"/>
</dbReference>
<organism evidence="3 4">
    <name type="scientific">Mya arenaria</name>
    <name type="common">Soft-shell clam</name>
    <dbReference type="NCBI Taxonomy" id="6604"/>
    <lineage>
        <taxon>Eukaryota</taxon>
        <taxon>Metazoa</taxon>
        <taxon>Spiralia</taxon>
        <taxon>Lophotrochozoa</taxon>
        <taxon>Mollusca</taxon>
        <taxon>Bivalvia</taxon>
        <taxon>Autobranchia</taxon>
        <taxon>Heteroconchia</taxon>
        <taxon>Euheterodonta</taxon>
        <taxon>Imparidentia</taxon>
        <taxon>Neoheterodontei</taxon>
        <taxon>Myida</taxon>
        <taxon>Myoidea</taxon>
        <taxon>Myidae</taxon>
        <taxon>Mya</taxon>
    </lineage>
</organism>
<feature type="region of interest" description="Disordered" evidence="1">
    <location>
        <begin position="336"/>
        <end position="361"/>
    </location>
</feature>
<feature type="region of interest" description="Disordered" evidence="1">
    <location>
        <begin position="822"/>
        <end position="909"/>
    </location>
</feature>
<feature type="compositionally biased region" description="Low complexity" evidence="1">
    <location>
        <begin position="449"/>
        <end position="460"/>
    </location>
</feature>
<dbReference type="Gene3D" id="1.10.150.50">
    <property type="entry name" value="Transcription Factor, Ets-1"/>
    <property type="match status" value="1"/>
</dbReference>
<feature type="region of interest" description="Disordered" evidence="1">
    <location>
        <begin position="445"/>
        <end position="778"/>
    </location>
</feature>
<reference evidence="3" key="1">
    <citation type="submission" date="2022-11" db="EMBL/GenBank/DDBJ databases">
        <title>Centuries of genome instability and evolution in soft-shell clam transmissible cancer (bioRxiv).</title>
        <authorList>
            <person name="Hart S.F.M."/>
            <person name="Yonemitsu M.A."/>
            <person name="Giersch R.M."/>
            <person name="Beal B.F."/>
            <person name="Arriagada G."/>
            <person name="Davis B.W."/>
            <person name="Ostrander E.A."/>
            <person name="Goff S.P."/>
            <person name="Metzger M.J."/>
        </authorList>
    </citation>
    <scope>NUCLEOTIDE SEQUENCE</scope>
    <source>
        <strain evidence="3">MELC-2E11</strain>
        <tissue evidence="3">Siphon/mantle</tissue>
    </source>
</reference>
<feature type="region of interest" description="Disordered" evidence="1">
    <location>
        <begin position="291"/>
        <end position="324"/>
    </location>
</feature>
<feature type="compositionally biased region" description="Basic residues" evidence="1">
    <location>
        <begin position="897"/>
        <end position="906"/>
    </location>
</feature>
<proteinExistence type="predicted"/>
<dbReference type="SUPFAM" id="SSF47769">
    <property type="entry name" value="SAM/Pointed domain"/>
    <property type="match status" value="1"/>
</dbReference>
<feature type="compositionally biased region" description="Basic and acidic residues" evidence="1">
    <location>
        <begin position="868"/>
        <end position="896"/>
    </location>
</feature>
<protein>
    <recommendedName>
        <fullName evidence="2">SAM domain-containing protein</fullName>
    </recommendedName>
</protein>
<keyword evidence="4" id="KW-1185">Reference proteome</keyword>
<feature type="region of interest" description="Disordered" evidence="1">
    <location>
        <begin position="986"/>
        <end position="1013"/>
    </location>
</feature>
<feature type="compositionally biased region" description="Low complexity" evidence="1">
    <location>
        <begin position="498"/>
        <end position="514"/>
    </location>
</feature>
<feature type="compositionally biased region" description="Polar residues" evidence="1">
    <location>
        <begin position="576"/>
        <end position="596"/>
    </location>
</feature>
<feature type="compositionally biased region" description="Basic and acidic residues" evidence="1">
    <location>
        <begin position="654"/>
        <end position="664"/>
    </location>
</feature>
<feature type="compositionally biased region" description="Gly residues" evidence="1">
    <location>
        <begin position="342"/>
        <end position="361"/>
    </location>
</feature>
<feature type="region of interest" description="Disordered" evidence="1">
    <location>
        <begin position="398"/>
        <end position="425"/>
    </location>
</feature>
<feature type="compositionally biased region" description="Polar residues" evidence="1">
    <location>
        <begin position="679"/>
        <end position="694"/>
    </location>
</feature>
<feature type="compositionally biased region" description="Polar residues" evidence="1">
    <location>
        <begin position="824"/>
        <end position="833"/>
    </location>
</feature>
<dbReference type="EMBL" id="CP111022">
    <property type="protein sequence ID" value="WAR20583.1"/>
    <property type="molecule type" value="Genomic_DNA"/>
</dbReference>
<feature type="compositionally biased region" description="Polar residues" evidence="1">
    <location>
        <begin position="64"/>
        <end position="77"/>
    </location>
</feature>
<accession>A0ABY7FEJ1</accession>
<feature type="compositionally biased region" description="Polar residues" evidence="1">
    <location>
        <begin position="461"/>
        <end position="490"/>
    </location>
</feature>
<gene>
    <name evidence="3" type="ORF">MAR_002421</name>
</gene>
<feature type="domain" description="SAM" evidence="2">
    <location>
        <begin position="1123"/>
        <end position="1188"/>
    </location>
</feature>
<name>A0ABY7FEJ1_MYAAR</name>
<dbReference type="Proteomes" id="UP001164746">
    <property type="component" value="Chromosome 11"/>
</dbReference>
<evidence type="ECO:0000256" key="1">
    <source>
        <dbReference type="SAM" id="MobiDB-lite"/>
    </source>
</evidence>
<dbReference type="SMART" id="SM00454">
    <property type="entry name" value="SAM"/>
    <property type="match status" value="1"/>
</dbReference>
<feature type="region of interest" description="Disordered" evidence="1">
    <location>
        <begin position="1"/>
        <end position="111"/>
    </location>
</feature>
<evidence type="ECO:0000313" key="3">
    <source>
        <dbReference type="EMBL" id="WAR20583.1"/>
    </source>
</evidence>
<dbReference type="Pfam" id="PF00536">
    <property type="entry name" value="SAM_1"/>
    <property type="match status" value="1"/>
</dbReference>
<evidence type="ECO:0000313" key="4">
    <source>
        <dbReference type="Proteomes" id="UP001164746"/>
    </source>
</evidence>
<dbReference type="InterPro" id="IPR001660">
    <property type="entry name" value="SAM"/>
</dbReference>
<dbReference type="CDD" id="cd09487">
    <property type="entry name" value="SAM_superfamily"/>
    <property type="match status" value="1"/>
</dbReference>
<feature type="compositionally biased region" description="Polar residues" evidence="1">
    <location>
        <begin position="633"/>
        <end position="645"/>
    </location>
</feature>
<sequence length="1233" mass="135442">MPVSSKPLRGKRPPPILAPKPFNNTRKLAWRSVDASPTQDVITNGVEEEQTLAPSLPPRPRQSILRQKSSDSSNGQQKPPPTVKFSEDFQDFENPPPRPTALSKRRGGDSDDACFSNGPIGAMAGADENVGARRKPPRPATMSNAQALRECEAIQRIYQKQIEDGHLKTVLLLIGNIRKHFQNVYKPECNGFTSPVEESGASVMPGAVRLPGAIPTPFMGGQHTGHGGGEPLSRSGYHDNNDLLPGTMRLEPNGDGNNNNKPHNNIISTTEIGVNGVAQHGVDERRTHLGAGGYRGGVIRHPNARPLTQPTQESPGAPPTSAHRAWTGKRLRQLIGSKQSGGSKGNGGYPGGGGFFHGGGSEVFDSDGEMLVVPPPTSRKSPDFDSVMYSQYNYGPGYRAVTDSSQGPQQGYVPSKPSEKREGSRADIIRYRPPSAVAFRQHAPAAQIASSVPRARPSSATGSLMTNMYNGGENTEFNQENGPNSVTVGNRANDVRPVRSQSPASRPVSAPAPAHMQAHYQQEVKGQGNSPQTGFQPEVSRGHSNNLLTGLPHEVKGHSNNTPSGLHNDIRGHGNFPQTGFQPNGNKGHINSQTGFHSELRGHSNGQTGFQSEVRVQVDPRAQSTSQHRESPMGQSSSTQGHLNESSSSQQSRLSEEITNHDPQGHGGMDGNLRKSSESSHQSFGQASPGSPGSPNYAIGPASKYPEYHSSRPLSARKPPALPSRSPQRPDKLVLTQRNNLHSELGGKNDRRTANRSFAEYGDGAPSPSVHRSNKHTKDLTTALQAASKEHRHNLDLSRDFSHNKSHDLSQEMQTCSIFDYNVPSRSESTGSITPPLPPLSPANSDSPTEEFPSNLARSTSASNLRMPDQHAVESQLRDGRKPRRTSELNFRMERKSHGKKQKKNLKSKESNLSFDIDIDNTILTVESHDTEQLNPAGMGAGLPQTRDTPLRHPAGDILTTRESSSLQHQMHSLENRYLDLQTRVQGGHPGHGPPAIGRQRRWSIGSSDTSSFRREARFKPGKQLHHKHQSREFKNINKRFQRLESHVVTLARSVAHLSSELRTHNTVVTDLEGIKRQLADLSQPSKGQGHTGMVNARTDREIFREWAPGLTNPKRVNKLTKFFGSEPPLLELFLKQLGYERYAINFHSEHIGMIELPYMTEDRLEKIGVPMGPRMRILQEAKQCFRDDNMDVYIKFHVGKVEQGTPEKISFISQMRKWINITTHNMTKTRPR</sequence>